<evidence type="ECO:0000313" key="3">
    <source>
        <dbReference type="EMBL" id="OZG64849.1"/>
    </source>
</evidence>
<dbReference type="Proteomes" id="UP000216451">
    <property type="component" value="Unassembled WGS sequence"/>
</dbReference>
<evidence type="ECO:0000313" key="4">
    <source>
        <dbReference type="Proteomes" id="UP000216451"/>
    </source>
</evidence>
<comment type="caution">
    <text evidence="3">The sequence shown here is derived from an EMBL/GenBank/DDBJ whole genome shotgun (WGS) entry which is preliminary data.</text>
</comment>
<evidence type="ECO:0000256" key="1">
    <source>
        <dbReference type="SAM" id="MobiDB-lite"/>
    </source>
</evidence>
<dbReference type="AlphaFoldDB" id="A0A261G095"/>
<dbReference type="RefSeq" id="WP_094695305.1">
    <property type="nucleotide sequence ID" value="NZ_MWXA01000014.1"/>
</dbReference>
<gene>
    <name evidence="3" type="ORF">BAQU_1991</name>
</gene>
<accession>A0A261G095</accession>
<keyword evidence="2" id="KW-0812">Transmembrane</keyword>
<keyword evidence="4" id="KW-1185">Reference proteome</keyword>
<dbReference type="PROSITE" id="PS51257">
    <property type="entry name" value="PROKAR_LIPOPROTEIN"/>
    <property type="match status" value="1"/>
</dbReference>
<dbReference type="GeneID" id="98296629"/>
<sequence length="227" mass="24634">MSNKKKWTLIGVATAVVLAIIIGCTVVIVGALNRNREQQADIANKAFGYSASPSTAAGDGGKGGEDDSYTNPPSLVVSKATSVVYTVADNYSKLEDTVTTPTVADLQSAGMSKTAAASYTSLWDSVFAKAHTAGIQRDGSKPYTTWAVQDVSGKKPNRTYTFTVTASIRPWYWDHNNQDVQFDEEKDTWTVTVDEKSQEVTKLVNPTADQLSFRIPDDLVNETQPQQ</sequence>
<feature type="region of interest" description="Disordered" evidence="1">
    <location>
        <begin position="53"/>
        <end position="72"/>
    </location>
</feature>
<organism evidence="3 4">
    <name type="scientific">Bifidobacterium aquikefiri</name>
    <dbReference type="NCBI Taxonomy" id="1653207"/>
    <lineage>
        <taxon>Bacteria</taxon>
        <taxon>Bacillati</taxon>
        <taxon>Actinomycetota</taxon>
        <taxon>Actinomycetes</taxon>
        <taxon>Bifidobacteriales</taxon>
        <taxon>Bifidobacteriaceae</taxon>
        <taxon>Bifidobacterium</taxon>
    </lineage>
</organism>
<keyword evidence="2" id="KW-1133">Transmembrane helix</keyword>
<protein>
    <submittedName>
        <fullName evidence="3">Uncharacterized protein</fullName>
    </submittedName>
</protein>
<proteinExistence type="predicted"/>
<reference evidence="3 4" key="1">
    <citation type="journal article" date="2017" name="BMC Genomics">
        <title>Comparative genomic and phylogenomic analyses of the Bifidobacteriaceae family.</title>
        <authorList>
            <person name="Lugli G.A."/>
            <person name="Milani C."/>
            <person name="Turroni F."/>
            <person name="Duranti S."/>
            <person name="Mancabelli L."/>
            <person name="Mangifesta M."/>
            <person name="Ferrario C."/>
            <person name="Modesto M."/>
            <person name="Mattarelli P."/>
            <person name="Jiri K."/>
            <person name="van Sinderen D."/>
            <person name="Ventura M."/>
        </authorList>
    </citation>
    <scope>NUCLEOTIDE SEQUENCE [LARGE SCALE GENOMIC DNA]</scope>
    <source>
        <strain evidence="3 4">LMG 28769</strain>
    </source>
</reference>
<evidence type="ECO:0000256" key="2">
    <source>
        <dbReference type="SAM" id="Phobius"/>
    </source>
</evidence>
<feature type="transmembrane region" description="Helical" evidence="2">
    <location>
        <begin position="7"/>
        <end position="32"/>
    </location>
</feature>
<name>A0A261G095_9BIFI</name>
<keyword evidence="2" id="KW-0472">Membrane</keyword>
<dbReference type="EMBL" id="MWXA01000014">
    <property type="protein sequence ID" value="OZG64849.1"/>
    <property type="molecule type" value="Genomic_DNA"/>
</dbReference>